<dbReference type="EMBL" id="CAMKVN010019274">
    <property type="protein sequence ID" value="CAI2198683.1"/>
    <property type="molecule type" value="Genomic_DNA"/>
</dbReference>
<proteinExistence type="predicted"/>
<reference evidence="1" key="1">
    <citation type="submission" date="2022-08" db="EMBL/GenBank/DDBJ databases">
        <authorList>
            <person name="Kallberg Y."/>
            <person name="Tangrot J."/>
            <person name="Rosling A."/>
        </authorList>
    </citation>
    <scope>NUCLEOTIDE SEQUENCE</scope>
    <source>
        <strain evidence="1">Wild A</strain>
    </source>
</reference>
<gene>
    <name evidence="1" type="ORF">FWILDA_LOCUS18695</name>
</gene>
<evidence type="ECO:0000313" key="1">
    <source>
        <dbReference type="EMBL" id="CAI2198683.1"/>
    </source>
</evidence>
<feature type="non-terminal residue" evidence="1">
    <location>
        <position position="81"/>
    </location>
</feature>
<dbReference type="AlphaFoldDB" id="A0A9W4X364"/>
<comment type="caution">
    <text evidence="1">The sequence shown here is derived from an EMBL/GenBank/DDBJ whole genome shotgun (WGS) entry which is preliminary data.</text>
</comment>
<organism evidence="1 2">
    <name type="scientific">Funneliformis geosporum</name>
    <dbReference type="NCBI Taxonomy" id="1117311"/>
    <lineage>
        <taxon>Eukaryota</taxon>
        <taxon>Fungi</taxon>
        <taxon>Fungi incertae sedis</taxon>
        <taxon>Mucoromycota</taxon>
        <taxon>Glomeromycotina</taxon>
        <taxon>Glomeromycetes</taxon>
        <taxon>Glomerales</taxon>
        <taxon>Glomeraceae</taxon>
        <taxon>Funneliformis</taxon>
    </lineage>
</organism>
<name>A0A9W4X364_9GLOM</name>
<protein>
    <submittedName>
        <fullName evidence="1">8395_t:CDS:1</fullName>
    </submittedName>
</protein>
<accession>A0A9W4X364</accession>
<evidence type="ECO:0000313" key="2">
    <source>
        <dbReference type="Proteomes" id="UP001153678"/>
    </source>
</evidence>
<keyword evidence="2" id="KW-1185">Reference proteome</keyword>
<feature type="non-terminal residue" evidence="1">
    <location>
        <position position="1"/>
    </location>
</feature>
<sequence>RQESHEKVSTLREQLVTFLEQTGTFFIEFDQACDLLMKLSTFLSQTENRFQDLQEAYANLYQDFLQVQQERDLLQTNSQIQ</sequence>
<dbReference type="Proteomes" id="UP001153678">
    <property type="component" value="Unassembled WGS sequence"/>
</dbReference>